<name>A0AA36IVJ0_9DINO</name>
<dbReference type="GO" id="GO:0006457">
    <property type="term" value="P:protein folding"/>
    <property type="evidence" value="ECO:0007669"/>
    <property type="project" value="TreeGrafter"/>
</dbReference>
<dbReference type="CDD" id="cd02961">
    <property type="entry name" value="PDI_a_family"/>
    <property type="match status" value="1"/>
</dbReference>
<comment type="caution">
    <text evidence="5">The sequence shown here is derived from an EMBL/GenBank/DDBJ whole genome shotgun (WGS) entry which is preliminary data.</text>
</comment>
<dbReference type="GO" id="GO:0003756">
    <property type="term" value="F:protein disulfide isomerase activity"/>
    <property type="evidence" value="ECO:0007669"/>
    <property type="project" value="TreeGrafter"/>
</dbReference>
<evidence type="ECO:0000256" key="3">
    <source>
        <dbReference type="SAM" id="SignalP"/>
    </source>
</evidence>
<dbReference type="Pfam" id="PF00085">
    <property type="entry name" value="Thioredoxin"/>
    <property type="match status" value="1"/>
</dbReference>
<evidence type="ECO:0000313" key="6">
    <source>
        <dbReference type="Proteomes" id="UP001178507"/>
    </source>
</evidence>
<organism evidence="5 6">
    <name type="scientific">Effrenium voratum</name>
    <dbReference type="NCBI Taxonomy" id="2562239"/>
    <lineage>
        <taxon>Eukaryota</taxon>
        <taxon>Sar</taxon>
        <taxon>Alveolata</taxon>
        <taxon>Dinophyceae</taxon>
        <taxon>Suessiales</taxon>
        <taxon>Symbiodiniaceae</taxon>
        <taxon>Effrenium</taxon>
    </lineage>
</organism>
<gene>
    <name evidence="5" type="ORF">EVOR1521_LOCUS19345</name>
</gene>
<evidence type="ECO:0000313" key="5">
    <source>
        <dbReference type="EMBL" id="CAJ1394758.1"/>
    </source>
</evidence>
<dbReference type="PANTHER" id="PTHR45672">
    <property type="entry name" value="PROTEIN DISULFIDE-ISOMERASE C17H9.14C-RELATED"/>
    <property type="match status" value="1"/>
</dbReference>
<feature type="signal peptide" evidence="3">
    <location>
        <begin position="1"/>
        <end position="17"/>
    </location>
</feature>
<keyword evidence="2 3" id="KW-0732">Signal</keyword>
<dbReference type="PANTHER" id="PTHR45672:SF3">
    <property type="entry name" value="THIOREDOXIN DOMAIN-CONTAINING PROTEIN 5"/>
    <property type="match status" value="1"/>
</dbReference>
<proteinExistence type="inferred from homology"/>
<reference evidence="5" key="1">
    <citation type="submission" date="2023-08" db="EMBL/GenBank/DDBJ databases">
        <authorList>
            <person name="Chen Y."/>
            <person name="Shah S."/>
            <person name="Dougan E. K."/>
            <person name="Thang M."/>
            <person name="Chan C."/>
        </authorList>
    </citation>
    <scope>NUCLEOTIDE SEQUENCE</scope>
</reference>
<evidence type="ECO:0000256" key="1">
    <source>
        <dbReference type="ARBA" id="ARBA00006347"/>
    </source>
</evidence>
<dbReference type="Proteomes" id="UP001178507">
    <property type="component" value="Unassembled WGS sequence"/>
</dbReference>
<comment type="similarity">
    <text evidence="1">Belongs to the protein disulfide isomerase family.</text>
</comment>
<dbReference type="GO" id="GO:0005783">
    <property type="term" value="C:endoplasmic reticulum"/>
    <property type="evidence" value="ECO:0007669"/>
    <property type="project" value="TreeGrafter"/>
</dbReference>
<dbReference type="InterPro" id="IPR051063">
    <property type="entry name" value="PDI"/>
</dbReference>
<feature type="domain" description="Thioredoxin" evidence="4">
    <location>
        <begin position="9"/>
        <end position="126"/>
    </location>
</feature>
<dbReference type="PROSITE" id="PS51352">
    <property type="entry name" value="THIOREDOXIN_2"/>
    <property type="match status" value="1"/>
</dbReference>
<feature type="non-terminal residue" evidence="5">
    <location>
        <position position="1"/>
    </location>
</feature>
<evidence type="ECO:0000256" key="2">
    <source>
        <dbReference type="ARBA" id="ARBA00022729"/>
    </source>
</evidence>
<dbReference type="Gene3D" id="3.40.30.10">
    <property type="entry name" value="Glutaredoxin"/>
    <property type="match status" value="1"/>
</dbReference>
<dbReference type="EMBL" id="CAUJNA010002946">
    <property type="protein sequence ID" value="CAJ1394758.1"/>
    <property type="molecule type" value="Genomic_DNA"/>
</dbReference>
<accession>A0AA36IVJ0</accession>
<sequence>MGSLLTRLLWLCSAAGAVQLTERSWQQVAGKTVFVNFHAQWCSHCQALKPTWNKLANAQFRFQDARKEKAILIADVDCSGDAAKFCVDMGVDKFPTLKHGHPLDLDEYKGKKELRDLERFLQELQPASRQDIVCTVEEQSFCSAAEKKLIKKFQKTSVPALEEVIEELAAEKRK</sequence>
<protein>
    <recommendedName>
        <fullName evidence="4">Thioredoxin domain-containing protein</fullName>
    </recommendedName>
</protein>
<keyword evidence="6" id="KW-1185">Reference proteome</keyword>
<dbReference type="AlphaFoldDB" id="A0AA36IVJ0"/>
<dbReference type="InterPro" id="IPR013766">
    <property type="entry name" value="Thioredoxin_domain"/>
</dbReference>
<dbReference type="SUPFAM" id="SSF52833">
    <property type="entry name" value="Thioredoxin-like"/>
    <property type="match status" value="1"/>
</dbReference>
<feature type="chain" id="PRO_5041228467" description="Thioredoxin domain-containing protein" evidence="3">
    <location>
        <begin position="18"/>
        <end position="174"/>
    </location>
</feature>
<dbReference type="InterPro" id="IPR036249">
    <property type="entry name" value="Thioredoxin-like_sf"/>
</dbReference>
<evidence type="ECO:0000259" key="4">
    <source>
        <dbReference type="PROSITE" id="PS51352"/>
    </source>
</evidence>